<comment type="caution">
    <text evidence="2">The sequence shown here is derived from an EMBL/GenBank/DDBJ whole genome shotgun (WGS) entry which is preliminary data.</text>
</comment>
<reference evidence="2 3" key="1">
    <citation type="submission" date="2024-07" db="EMBL/GenBank/DDBJ databases">
        <title>Section-level genome sequencing and comparative genomics of Aspergillus sections Usti and Cavernicolus.</title>
        <authorList>
            <consortium name="Lawrence Berkeley National Laboratory"/>
            <person name="Nybo J.L."/>
            <person name="Vesth T.C."/>
            <person name="Theobald S."/>
            <person name="Frisvad J.C."/>
            <person name="Larsen T.O."/>
            <person name="Kjaerboelling I."/>
            <person name="Rothschild-Mancinelli K."/>
            <person name="Lyhne E.K."/>
            <person name="Kogle M.E."/>
            <person name="Barry K."/>
            <person name="Clum A."/>
            <person name="Na H."/>
            <person name="Ledsgaard L."/>
            <person name="Lin J."/>
            <person name="Lipzen A."/>
            <person name="Kuo A."/>
            <person name="Riley R."/>
            <person name="Mondo S."/>
            <person name="Labutti K."/>
            <person name="Haridas S."/>
            <person name="Pangalinan J."/>
            <person name="Salamov A.A."/>
            <person name="Simmons B.A."/>
            <person name="Magnuson J.K."/>
            <person name="Chen J."/>
            <person name="Drula E."/>
            <person name="Henrissat B."/>
            <person name="Wiebenga A."/>
            <person name="Lubbers R.J."/>
            <person name="Gomes A.C."/>
            <person name="Makela M.R."/>
            <person name="Stajich J."/>
            <person name="Grigoriev I.V."/>
            <person name="Mortensen U.H."/>
            <person name="De Vries R.P."/>
            <person name="Baker S.E."/>
            <person name="Andersen M.R."/>
        </authorList>
    </citation>
    <scope>NUCLEOTIDE SEQUENCE [LARGE SCALE GENOMIC DNA]</scope>
    <source>
        <strain evidence="2 3">CBS 209.92</strain>
    </source>
</reference>
<dbReference type="EMBL" id="JBFTWV010000326">
    <property type="protein sequence ID" value="KAL2782767.1"/>
    <property type="molecule type" value="Genomic_DNA"/>
</dbReference>
<evidence type="ECO:0000313" key="2">
    <source>
        <dbReference type="EMBL" id="KAL2782767.1"/>
    </source>
</evidence>
<dbReference type="Proteomes" id="UP001610563">
    <property type="component" value="Unassembled WGS sequence"/>
</dbReference>
<feature type="transmembrane region" description="Helical" evidence="1">
    <location>
        <begin position="170"/>
        <end position="198"/>
    </location>
</feature>
<organism evidence="2 3">
    <name type="scientific">Aspergillus keveii</name>
    <dbReference type="NCBI Taxonomy" id="714993"/>
    <lineage>
        <taxon>Eukaryota</taxon>
        <taxon>Fungi</taxon>
        <taxon>Dikarya</taxon>
        <taxon>Ascomycota</taxon>
        <taxon>Pezizomycotina</taxon>
        <taxon>Eurotiomycetes</taxon>
        <taxon>Eurotiomycetidae</taxon>
        <taxon>Eurotiales</taxon>
        <taxon>Aspergillaceae</taxon>
        <taxon>Aspergillus</taxon>
        <taxon>Aspergillus subgen. Nidulantes</taxon>
    </lineage>
</organism>
<evidence type="ECO:0000256" key="1">
    <source>
        <dbReference type="SAM" id="Phobius"/>
    </source>
</evidence>
<accession>A0ABR4FHQ0</accession>
<sequence length="247" mass="26225">MASLSATSLWDSPGTAVWLQEPPKKSADDGMYQPPLHQYLTSFRESHCGKPGSLCSITNDRDDGNAAALPVGPVNGALEPQRFDALGRPLQMRPSVPPATTISIATSAVTSTVTWSTFSSLTTKPLSSDTAPASTSLHHATTPLTIRPPPISTAVTPLSSSSTEPWSKNLIAVAEAGIVLSVISMVLILLGLMIFWCVERKRKALQLYNVVGNDENTCNDDSILPEKTATKSVDSPPRVCTLGREAA</sequence>
<keyword evidence="1" id="KW-0812">Transmembrane</keyword>
<keyword evidence="1" id="KW-1133">Transmembrane helix</keyword>
<protein>
    <submittedName>
        <fullName evidence="2">Uncharacterized protein</fullName>
    </submittedName>
</protein>
<name>A0ABR4FHQ0_9EURO</name>
<proteinExistence type="predicted"/>
<evidence type="ECO:0000313" key="3">
    <source>
        <dbReference type="Proteomes" id="UP001610563"/>
    </source>
</evidence>
<keyword evidence="1" id="KW-0472">Membrane</keyword>
<keyword evidence="3" id="KW-1185">Reference proteome</keyword>
<gene>
    <name evidence="2" type="ORF">BJX66DRAFT_345540</name>
</gene>